<sequence length="53" mass="6095">MIYSCAEHIDIAIDTIVNEHETFPILENISEEEKLSTTCEYCKNIAIYMVANK</sequence>
<dbReference type="RefSeq" id="WP_101176635.1">
    <property type="nucleotide sequence ID" value="NZ_PISE01000015.1"/>
</dbReference>
<organism evidence="1 2">
    <name type="scientific">Niallia nealsonii</name>
    <dbReference type="NCBI Taxonomy" id="115979"/>
    <lineage>
        <taxon>Bacteria</taxon>
        <taxon>Bacillati</taxon>
        <taxon>Bacillota</taxon>
        <taxon>Bacilli</taxon>
        <taxon>Bacillales</taxon>
        <taxon>Bacillaceae</taxon>
        <taxon>Niallia</taxon>
    </lineage>
</organism>
<reference evidence="1 2" key="1">
    <citation type="journal article" date="2003" name="Int. J. Syst. Evol. Microbiol.">
        <title>Bacillus nealsonii sp. nov., isolated from a spacecraft-assembly facility, whose spores are gamma-radiation resistant.</title>
        <authorList>
            <person name="Venkateswaran K."/>
            <person name="Kempf M."/>
            <person name="Chen F."/>
            <person name="Satomi M."/>
            <person name="Nicholson W."/>
            <person name="Kern R."/>
        </authorList>
    </citation>
    <scope>NUCLEOTIDE SEQUENCE [LARGE SCALE GENOMIC DNA]</scope>
    <source>
        <strain evidence="1 2">FO-92</strain>
    </source>
</reference>
<evidence type="ECO:0000313" key="2">
    <source>
        <dbReference type="Proteomes" id="UP000233375"/>
    </source>
</evidence>
<dbReference type="AlphaFoldDB" id="A0A2N0Z482"/>
<comment type="caution">
    <text evidence="1">The sequence shown here is derived from an EMBL/GenBank/DDBJ whole genome shotgun (WGS) entry which is preliminary data.</text>
</comment>
<proteinExistence type="predicted"/>
<evidence type="ECO:0000313" key="1">
    <source>
        <dbReference type="EMBL" id="PKG24289.1"/>
    </source>
</evidence>
<keyword evidence="2" id="KW-1185">Reference proteome</keyword>
<dbReference type="OrthoDB" id="1652387at2"/>
<gene>
    <name evidence="1" type="ORF">CWS01_07825</name>
</gene>
<dbReference type="Pfam" id="PF14116">
    <property type="entry name" value="YyzF"/>
    <property type="match status" value="1"/>
</dbReference>
<dbReference type="NCBIfam" id="TIGR04129">
    <property type="entry name" value="CxxH_BA5709"/>
    <property type="match status" value="1"/>
</dbReference>
<name>A0A2N0Z482_9BACI</name>
<dbReference type="Proteomes" id="UP000233375">
    <property type="component" value="Unassembled WGS sequence"/>
</dbReference>
<dbReference type="EMBL" id="PISE01000015">
    <property type="protein sequence ID" value="PKG24289.1"/>
    <property type="molecule type" value="Genomic_DNA"/>
</dbReference>
<protein>
    <submittedName>
        <fullName evidence="1">CxxH/CxxC protein</fullName>
    </submittedName>
</protein>
<accession>A0A2N0Z482</accession>
<dbReference type="InterPro" id="IPR025626">
    <property type="entry name" value="YyzF"/>
</dbReference>